<dbReference type="Gene3D" id="1.20.120.1530">
    <property type="match status" value="1"/>
</dbReference>
<dbReference type="InterPro" id="IPR004090">
    <property type="entry name" value="Chemotax_Me-accpt_rcpt"/>
</dbReference>
<feature type="transmembrane region" description="Helical" evidence="5">
    <location>
        <begin position="206"/>
        <end position="226"/>
    </location>
</feature>
<dbReference type="SMART" id="SM00283">
    <property type="entry name" value="MA"/>
    <property type="match status" value="1"/>
</dbReference>
<feature type="domain" description="HAMP" evidence="8">
    <location>
        <begin position="368"/>
        <end position="420"/>
    </location>
</feature>
<dbReference type="GO" id="GO:0006935">
    <property type="term" value="P:chemotaxis"/>
    <property type="evidence" value="ECO:0007669"/>
    <property type="project" value="UniProtKB-KW"/>
</dbReference>
<proteinExistence type="inferred from homology"/>
<dbReference type="Pfam" id="PF00015">
    <property type="entry name" value="MCPsignal"/>
    <property type="match status" value="1"/>
</dbReference>
<keyword evidence="5" id="KW-0472">Membrane</keyword>
<dbReference type="GO" id="GO:0004888">
    <property type="term" value="F:transmembrane signaling receptor activity"/>
    <property type="evidence" value="ECO:0007669"/>
    <property type="project" value="InterPro"/>
</dbReference>
<evidence type="ECO:0000256" key="3">
    <source>
        <dbReference type="PROSITE-ProRule" id="PRU00284"/>
    </source>
</evidence>
<dbReference type="SMART" id="SM00304">
    <property type="entry name" value="HAMP"/>
    <property type="match status" value="2"/>
</dbReference>
<gene>
    <name evidence="9" type="ORF">AMYX_29360</name>
</gene>
<accession>A0A7I9VP73</accession>
<protein>
    <recommendedName>
        <fullName evidence="11">Methyl-accepting chemotaxis sensory transducer</fullName>
    </recommendedName>
</protein>
<keyword evidence="1" id="KW-0145">Chemotaxis</keyword>
<keyword evidence="5" id="KW-1133">Transmembrane helix</keyword>
<keyword evidence="5" id="KW-0812">Transmembrane</keyword>
<feature type="compositionally biased region" description="Low complexity" evidence="4">
    <location>
        <begin position="454"/>
        <end position="468"/>
    </location>
</feature>
<dbReference type="Proteomes" id="UP000503640">
    <property type="component" value="Unassembled WGS sequence"/>
</dbReference>
<feature type="chain" id="PRO_5029486736" description="Methyl-accepting chemotaxis sensory transducer" evidence="6">
    <location>
        <begin position="34"/>
        <end position="696"/>
    </location>
</feature>
<dbReference type="PRINTS" id="PR00260">
    <property type="entry name" value="CHEMTRNSDUCR"/>
</dbReference>
<dbReference type="GO" id="GO:0005886">
    <property type="term" value="C:plasma membrane"/>
    <property type="evidence" value="ECO:0007669"/>
    <property type="project" value="TreeGrafter"/>
</dbReference>
<dbReference type="RefSeq" id="WP_176066527.1">
    <property type="nucleotide sequence ID" value="NZ_BJTG01000007.1"/>
</dbReference>
<evidence type="ECO:0000256" key="2">
    <source>
        <dbReference type="ARBA" id="ARBA00029447"/>
    </source>
</evidence>
<comment type="similarity">
    <text evidence="2">Belongs to the methyl-accepting chemotaxis (MCP) protein family.</text>
</comment>
<dbReference type="Pfam" id="PF18947">
    <property type="entry name" value="HAMP_2"/>
    <property type="match status" value="2"/>
</dbReference>
<dbReference type="PANTHER" id="PTHR43531:SF11">
    <property type="entry name" value="METHYL-ACCEPTING CHEMOTAXIS PROTEIN 3"/>
    <property type="match status" value="1"/>
</dbReference>
<dbReference type="InterPro" id="IPR051310">
    <property type="entry name" value="MCP_chemotaxis"/>
</dbReference>
<reference evidence="10" key="1">
    <citation type="journal article" date="2020" name="Appl. Environ. Microbiol.">
        <title>Diazotrophic Anaeromyxobacter Isolates from Soils.</title>
        <authorList>
            <person name="Masuda Y."/>
            <person name="Yamanaka H."/>
            <person name="Xu Z.X."/>
            <person name="Shiratori Y."/>
            <person name="Aono T."/>
            <person name="Amachi S."/>
            <person name="Senoo K."/>
            <person name="Itoh H."/>
        </authorList>
    </citation>
    <scope>NUCLEOTIDE SEQUENCE [LARGE SCALE GENOMIC DNA]</scope>
    <source>
        <strain evidence="10">R267</strain>
    </source>
</reference>
<feature type="region of interest" description="Disordered" evidence="4">
    <location>
        <begin position="454"/>
        <end position="496"/>
    </location>
</feature>
<evidence type="ECO:0000256" key="5">
    <source>
        <dbReference type="SAM" id="Phobius"/>
    </source>
</evidence>
<dbReference type="PROSITE" id="PS50111">
    <property type="entry name" value="CHEMOTAXIS_TRANSDUC_2"/>
    <property type="match status" value="1"/>
</dbReference>
<dbReference type="InterPro" id="IPR003660">
    <property type="entry name" value="HAMP_dom"/>
</dbReference>
<evidence type="ECO:0000313" key="9">
    <source>
        <dbReference type="EMBL" id="GEJ58195.1"/>
    </source>
</evidence>
<organism evidence="9 10">
    <name type="scientific">Anaeromyxobacter diazotrophicus</name>
    <dbReference type="NCBI Taxonomy" id="2590199"/>
    <lineage>
        <taxon>Bacteria</taxon>
        <taxon>Pseudomonadati</taxon>
        <taxon>Myxococcota</taxon>
        <taxon>Myxococcia</taxon>
        <taxon>Myxococcales</taxon>
        <taxon>Cystobacterineae</taxon>
        <taxon>Anaeromyxobacteraceae</taxon>
        <taxon>Anaeromyxobacter</taxon>
    </lineage>
</organism>
<evidence type="ECO:0000256" key="6">
    <source>
        <dbReference type="SAM" id="SignalP"/>
    </source>
</evidence>
<evidence type="ECO:0008006" key="11">
    <source>
        <dbReference type="Google" id="ProtNLM"/>
    </source>
</evidence>
<dbReference type="InterPro" id="IPR004089">
    <property type="entry name" value="MCPsignal_dom"/>
</dbReference>
<dbReference type="GO" id="GO:0007165">
    <property type="term" value="P:signal transduction"/>
    <property type="evidence" value="ECO:0007669"/>
    <property type="project" value="UniProtKB-KW"/>
</dbReference>
<dbReference type="PANTHER" id="PTHR43531">
    <property type="entry name" value="PROTEIN ICFG"/>
    <property type="match status" value="1"/>
</dbReference>
<evidence type="ECO:0000256" key="4">
    <source>
        <dbReference type="SAM" id="MobiDB-lite"/>
    </source>
</evidence>
<sequence>MFRIKTRDRVLAFAAFALAVTLAVGAVARHALAQVADQFQSVADVQFAGALALDAVENGHQLAMRAFNALLIERGDEGVRQRSYQRIAEATASAEQARSAFEALPLDAGTRQLYAETGGPWHGWRESGERFVQLARQRDGLLAAGRSPTDPEVKAAADAAYTTWQATTKLERTLTPALAAVTRRNTEQVAEAKVKAAAAVRAGDRAALAVLVAGAALLALLALVIARSLQRAITTFQQETAALCDAVHRGDLHHRADADRVHFELRGAIVGLQAAVDAFGVPFQAAVRCAERLADGEAVAPIEAEYQGEFAALKRSLNHLIEVTGRRERDMEALIEAAVRGRLDARGDPSAYRGRDAHLIAGMNQVLDAVAAPIAEVSAALDRLARRDLAVRVTGSYQGEHARIKDALNATTEALHDAMGQVSLAVTQVAAAAGQIASSSQAVAAGASEQASSLEETSSSLSSMSSMTKGTADSAHEAERLAQRAQSAAADGGSATAQMSRAMERIKAAAEGTSEIIKVINEIAFQTNLLALNAAVEAARAGEAGRGFAVVAEEVRSLALRSKEAAAKTEELIRGSVQQAQAGEVTAKHVAEVLGEITASVTGVTGLLGEIAASSREQAAGIDQVEQAVTQVSQVTQQNAASSEESSSAAVELLRQSEDLAAVVGSFELGGGGPATGAGHAAHLPKNSRAGAAARA</sequence>
<keyword evidence="6" id="KW-0732">Signal</keyword>
<dbReference type="AlphaFoldDB" id="A0A7I9VP73"/>
<evidence type="ECO:0000256" key="1">
    <source>
        <dbReference type="ARBA" id="ARBA00022500"/>
    </source>
</evidence>
<feature type="domain" description="HAMP" evidence="8">
    <location>
        <begin position="282"/>
        <end position="329"/>
    </location>
</feature>
<feature type="domain" description="Methyl-accepting transducer" evidence="7">
    <location>
        <begin position="425"/>
        <end position="654"/>
    </location>
</feature>
<keyword evidence="10" id="KW-1185">Reference proteome</keyword>
<dbReference type="PROSITE" id="PS50885">
    <property type="entry name" value="HAMP"/>
    <property type="match status" value="2"/>
</dbReference>
<evidence type="ECO:0000259" key="8">
    <source>
        <dbReference type="PROSITE" id="PS50885"/>
    </source>
</evidence>
<dbReference type="Gene3D" id="1.10.287.950">
    <property type="entry name" value="Methyl-accepting chemotaxis protein"/>
    <property type="match status" value="1"/>
</dbReference>
<evidence type="ECO:0000313" key="10">
    <source>
        <dbReference type="Proteomes" id="UP000503640"/>
    </source>
</evidence>
<comment type="caution">
    <text evidence="9">The sequence shown here is derived from an EMBL/GenBank/DDBJ whole genome shotgun (WGS) entry which is preliminary data.</text>
</comment>
<evidence type="ECO:0000259" key="7">
    <source>
        <dbReference type="PROSITE" id="PS50111"/>
    </source>
</evidence>
<feature type="signal peptide" evidence="6">
    <location>
        <begin position="1"/>
        <end position="33"/>
    </location>
</feature>
<name>A0A7I9VP73_9BACT</name>
<dbReference type="EMBL" id="BJTG01000007">
    <property type="protein sequence ID" value="GEJ58195.1"/>
    <property type="molecule type" value="Genomic_DNA"/>
</dbReference>
<dbReference type="SUPFAM" id="SSF58104">
    <property type="entry name" value="Methyl-accepting chemotaxis protein (MCP) signaling domain"/>
    <property type="match status" value="1"/>
</dbReference>
<keyword evidence="3" id="KW-0807">Transducer</keyword>
<feature type="region of interest" description="Disordered" evidence="4">
    <location>
        <begin position="672"/>
        <end position="696"/>
    </location>
</feature>